<proteinExistence type="predicted"/>
<dbReference type="AlphaFoldDB" id="A0AAN6XXA1"/>
<keyword evidence="1" id="KW-0472">Membrane</keyword>
<keyword evidence="1" id="KW-0812">Transmembrane</keyword>
<dbReference type="EMBL" id="MU858236">
    <property type="protein sequence ID" value="KAK4208608.1"/>
    <property type="molecule type" value="Genomic_DNA"/>
</dbReference>
<sequence length="136" mass="15672">MVLSFTQMRGIKCSGIGLPCFARFFLLLIVCFVEVLGIASHCVVKHFAGQLQSLHDRLRRDVCLSGFQMLTDLRDGHALERVLRCVGHGWGLGLISRFVQLIEIQGQGRICRRRERKSWKRKRETRKASIWHVSHT</sequence>
<reference evidence="2" key="1">
    <citation type="journal article" date="2023" name="Mol. Phylogenet. Evol.">
        <title>Genome-scale phylogeny and comparative genomics of the fungal order Sordariales.</title>
        <authorList>
            <person name="Hensen N."/>
            <person name="Bonometti L."/>
            <person name="Westerberg I."/>
            <person name="Brannstrom I.O."/>
            <person name="Guillou S."/>
            <person name="Cros-Aarteil S."/>
            <person name="Calhoun S."/>
            <person name="Haridas S."/>
            <person name="Kuo A."/>
            <person name="Mondo S."/>
            <person name="Pangilinan J."/>
            <person name="Riley R."/>
            <person name="LaButti K."/>
            <person name="Andreopoulos B."/>
            <person name="Lipzen A."/>
            <person name="Chen C."/>
            <person name="Yan M."/>
            <person name="Daum C."/>
            <person name="Ng V."/>
            <person name="Clum A."/>
            <person name="Steindorff A."/>
            <person name="Ohm R.A."/>
            <person name="Martin F."/>
            <person name="Silar P."/>
            <person name="Natvig D.O."/>
            <person name="Lalanne C."/>
            <person name="Gautier V."/>
            <person name="Ament-Velasquez S.L."/>
            <person name="Kruys A."/>
            <person name="Hutchinson M.I."/>
            <person name="Powell A.J."/>
            <person name="Barry K."/>
            <person name="Miller A.N."/>
            <person name="Grigoriev I.V."/>
            <person name="Debuchy R."/>
            <person name="Gladieux P."/>
            <person name="Hiltunen Thoren M."/>
            <person name="Johannesson H."/>
        </authorList>
    </citation>
    <scope>NUCLEOTIDE SEQUENCE</scope>
    <source>
        <strain evidence="2">PSN293</strain>
    </source>
</reference>
<evidence type="ECO:0000313" key="3">
    <source>
        <dbReference type="Proteomes" id="UP001301769"/>
    </source>
</evidence>
<gene>
    <name evidence="2" type="ORF">QBC37DRAFT_431700</name>
</gene>
<evidence type="ECO:0000256" key="1">
    <source>
        <dbReference type="SAM" id="Phobius"/>
    </source>
</evidence>
<accession>A0AAN6XXA1</accession>
<keyword evidence="3" id="KW-1185">Reference proteome</keyword>
<protein>
    <submittedName>
        <fullName evidence="2">Uncharacterized protein</fullName>
    </submittedName>
</protein>
<dbReference type="Proteomes" id="UP001301769">
    <property type="component" value="Unassembled WGS sequence"/>
</dbReference>
<keyword evidence="1" id="KW-1133">Transmembrane helix</keyword>
<evidence type="ECO:0000313" key="2">
    <source>
        <dbReference type="EMBL" id="KAK4208608.1"/>
    </source>
</evidence>
<organism evidence="2 3">
    <name type="scientific">Rhypophila decipiens</name>
    <dbReference type="NCBI Taxonomy" id="261697"/>
    <lineage>
        <taxon>Eukaryota</taxon>
        <taxon>Fungi</taxon>
        <taxon>Dikarya</taxon>
        <taxon>Ascomycota</taxon>
        <taxon>Pezizomycotina</taxon>
        <taxon>Sordariomycetes</taxon>
        <taxon>Sordariomycetidae</taxon>
        <taxon>Sordariales</taxon>
        <taxon>Naviculisporaceae</taxon>
        <taxon>Rhypophila</taxon>
    </lineage>
</organism>
<comment type="caution">
    <text evidence="2">The sequence shown here is derived from an EMBL/GenBank/DDBJ whole genome shotgun (WGS) entry which is preliminary data.</text>
</comment>
<reference evidence="2" key="2">
    <citation type="submission" date="2023-05" db="EMBL/GenBank/DDBJ databases">
        <authorList>
            <consortium name="Lawrence Berkeley National Laboratory"/>
            <person name="Steindorff A."/>
            <person name="Hensen N."/>
            <person name="Bonometti L."/>
            <person name="Westerberg I."/>
            <person name="Brannstrom I.O."/>
            <person name="Guillou S."/>
            <person name="Cros-Aarteil S."/>
            <person name="Calhoun S."/>
            <person name="Haridas S."/>
            <person name="Kuo A."/>
            <person name="Mondo S."/>
            <person name="Pangilinan J."/>
            <person name="Riley R."/>
            <person name="Labutti K."/>
            <person name="Andreopoulos B."/>
            <person name="Lipzen A."/>
            <person name="Chen C."/>
            <person name="Yanf M."/>
            <person name="Daum C."/>
            <person name="Ng V."/>
            <person name="Clum A."/>
            <person name="Ohm R."/>
            <person name="Martin F."/>
            <person name="Silar P."/>
            <person name="Natvig D."/>
            <person name="Lalanne C."/>
            <person name="Gautier V."/>
            <person name="Ament-Velasquez S.L."/>
            <person name="Kruys A."/>
            <person name="Hutchinson M.I."/>
            <person name="Powell A.J."/>
            <person name="Barry K."/>
            <person name="Miller A.N."/>
            <person name="Grigoriev I.V."/>
            <person name="Debuchy R."/>
            <person name="Gladieux P."/>
            <person name="Thoren M.H."/>
            <person name="Johannesson H."/>
        </authorList>
    </citation>
    <scope>NUCLEOTIDE SEQUENCE</scope>
    <source>
        <strain evidence="2">PSN293</strain>
    </source>
</reference>
<feature type="transmembrane region" description="Helical" evidence="1">
    <location>
        <begin position="21"/>
        <end position="39"/>
    </location>
</feature>
<name>A0AAN6XXA1_9PEZI</name>